<keyword evidence="5" id="KW-0539">Nucleus</keyword>
<comment type="caution">
    <text evidence="7">The sequence shown here is derived from an EMBL/GenBank/DDBJ whole genome shotgun (WGS) entry which is preliminary data.</text>
</comment>
<keyword evidence="2" id="KW-0479">Metal-binding</keyword>
<dbReference type="HOGENOM" id="CLU_150769_0_0_1"/>
<dbReference type="EMBL" id="AMGV01000002">
    <property type="protein sequence ID" value="KEF61372.1"/>
    <property type="molecule type" value="Genomic_DNA"/>
</dbReference>
<dbReference type="GO" id="GO:0003677">
    <property type="term" value="F:DNA binding"/>
    <property type="evidence" value="ECO:0007669"/>
    <property type="project" value="InterPro"/>
</dbReference>
<gene>
    <name evidence="7" type="ORF">A1O9_02938</name>
</gene>
<dbReference type="OrthoDB" id="429950at2759"/>
<dbReference type="GeneID" id="25277878"/>
<organism evidence="7 8">
    <name type="scientific">Exophiala aquamarina CBS 119918</name>
    <dbReference type="NCBI Taxonomy" id="1182545"/>
    <lineage>
        <taxon>Eukaryota</taxon>
        <taxon>Fungi</taxon>
        <taxon>Dikarya</taxon>
        <taxon>Ascomycota</taxon>
        <taxon>Pezizomycotina</taxon>
        <taxon>Eurotiomycetes</taxon>
        <taxon>Chaetothyriomycetidae</taxon>
        <taxon>Chaetothyriales</taxon>
        <taxon>Herpotrichiellaceae</taxon>
        <taxon>Exophiala</taxon>
    </lineage>
</organism>
<dbReference type="SUPFAM" id="SSF57716">
    <property type="entry name" value="Glucocorticoid receptor-like (DNA-binding domain)"/>
    <property type="match status" value="1"/>
</dbReference>
<keyword evidence="4" id="KW-0862">Zinc</keyword>
<dbReference type="VEuPathDB" id="FungiDB:A1O9_02938"/>
<dbReference type="InterPro" id="IPR001510">
    <property type="entry name" value="Znf_PARP"/>
</dbReference>
<dbReference type="SMART" id="SM01336">
    <property type="entry name" value="zf-PARP"/>
    <property type="match status" value="1"/>
</dbReference>
<evidence type="ECO:0000259" key="6">
    <source>
        <dbReference type="PROSITE" id="PS50064"/>
    </source>
</evidence>
<feature type="domain" description="PARP-type" evidence="6">
    <location>
        <begin position="1"/>
        <end position="98"/>
    </location>
</feature>
<reference evidence="7 8" key="1">
    <citation type="submission" date="2013-03" db="EMBL/GenBank/DDBJ databases">
        <title>The Genome Sequence of Exophiala aquamarina CBS 119918.</title>
        <authorList>
            <consortium name="The Broad Institute Genomics Platform"/>
            <person name="Cuomo C."/>
            <person name="de Hoog S."/>
            <person name="Gorbushina A."/>
            <person name="Walker B."/>
            <person name="Young S.K."/>
            <person name="Zeng Q."/>
            <person name="Gargeya S."/>
            <person name="Fitzgerald M."/>
            <person name="Haas B."/>
            <person name="Abouelleil A."/>
            <person name="Allen A.W."/>
            <person name="Alvarado L."/>
            <person name="Arachchi H.M."/>
            <person name="Berlin A.M."/>
            <person name="Chapman S.B."/>
            <person name="Gainer-Dewar J."/>
            <person name="Goldberg J."/>
            <person name="Griggs A."/>
            <person name="Gujja S."/>
            <person name="Hansen M."/>
            <person name="Howarth C."/>
            <person name="Imamovic A."/>
            <person name="Ireland A."/>
            <person name="Larimer J."/>
            <person name="McCowan C."/>
            <person name="Murphy C."/>
            <person name="Pearson M."/>
            <person name="Poon T.W."/>
            <person name="Priest M."/>
            <person name="Roberts A."/>
            <person name="Saif S."/>
            <person name="Shea T."/>
            <person name="Sisk P."/>
            <person name="Sykes S."/>
            <person name="Wortman J."/>
            <person name="Nusbaum C."/>
            <person name="Birren B."/>
        </authorList>
    </citation>
    <scope>NUCLEOTIDE SEQUENCE [LARGE SCALE GENOMIC DNA]</scope>
    <source>
        <strain evidence="7 8">CBS 119918</strain>
    </source>
</reference>
<name>A0A072PNR3_9EURO</name>
<evidence type="ECO:0000256" key="5">
    <source>
        <dbReference type="ARBA" id="ARBA00023242"/>
    </source>
</evidence>
<accession>A0A072PNR3</accession>
<dbReference type="RefSeq" id="XP_013263962.1">
    <property type="nucleotide sequence ID" value="XM_013408508.1"/>
</dbReference>
<sequence>MARSGRAMCQNTECKHNGLKIEKGELRLGTLVTIKDQTTWKWKHWGCVTPLQIKNLQDQVGPLADLDLDTDLPAIIDGYDEITVEAQEKIKFSLEHGHVPDEDWKGVSQSRR</sequence>
<dbReference type="Pfam" id="PF00645">
    <property type="entry name" value="zf-PARP"/>
    <property type="match status" value="1"/>
</dbReference>
<dbReference type="STRING" id="1182545.A0A072PNR3"/>
<proteinExistence type="predicted"/>
<dbReference type="Gene3D" id="3.30.1740.10">
    <property type="entry name" value="Zinc finger, PARP-type"/>
    <property type="match status" value="1"/>
</dbReference>
<evidence type="ECO:0000256" key="3">
    <source>
        <dbReference type="ARBA" id="ARBA00022771"/>
    </source>
</evidence>
<evidence type="ECO:0000313" key="8">
    <source>
        <dbReference type="Proteomes" id="UP000027920"/>
    </source>
</evidence>
<dbReference type="GO" id="GO:0008270">
    <property type="term" value="F:zinc ion binding"/>
    <property type="evidence" value="ECO:0007669"/>
    <property type="project" value="UniProtKB-KW"/>
</dbReference>
<keyword evidence="3" id="KW-0863">Zinc-finger</keyword>
<dbReference type="PROSITE" id="PS50064">
    <property type="entry name" value="ZF_PARP_2"/>
    <property type="match status" value="1"/>
</dbReference>
<dbReference type="AlphaFoldDB" id="A0A072PNR3"/>
<keyword evidence="8" id="KW-1185">Reference proteome</keyword>
<evidence type="ECO:0000256" key="1">
    <source>
        <dbReference type="ARBA" id="ARBA00004123"/>
    </source>
</evidence>
<dbReference type="GO" id="GO:0005634">
    <property type="term" value="C:nucleus"/>
    <property type="evidence" value="ECO:0007669"/>
    <property type="project" value="UniProtKB-SubCell"/>
</dbReference>
<dbReference type="Proteomes" id="UP000027920">
    <property type="component" value="Unassembled WGS sequence"/>
</dbReference>
<evidence type="ECO:0000256" key="2">
    <source>
        <dbReference type="ARBA" id="ARBA00022723"/>
    </source>
</evidence>
<evidence type="ECO:0000313" key="7">
    <source>
        <dbReference type="EMBL" id="KEF61372.1"/>
    </source>
</evidence>
<comment type="subcellular location">
    <subcellularLocation>
        <location evidence="1">Nucleus</location>
    </subcellularLocation>
</comment>
<dbReference type="InterPro" id="IPR036957">
    <property type="entry name" value="Znf_PARP_sf"/>
</dbReference>
<evidence type="ECO:0000256" key="4">
    <source>
        <dbReference type="ARBA" id="ARBA00022833"/>
    </source>
</evidence>
<protein>
    <recommendedName>
        <fullName evidence="6">PARP-type domain-containing protein</fullName>
    </recommendedName>
</protein>